<accession>A0A6A7AWE6</accession>
<sequence length="172" mass="19746">MGGAKIIRIKTLDKCRGWLHDARKRMLDWVEEEMTHDPSLASEMDQSKLDNLFAELYSVPAFATVFRSTQYIDLPASSECVMIFCKTAFRLAAAAAKLHLDFKANKHQLEQYNDAGYAAHWEQFAQLEEVCNVPELSEFYMKPPGLRRRIRNQSTKGKTCLPPLKDRTDPHP</sequence>
<organism evidence="2 3">
    <name type="scientific">Plenodomus tracheiphilus IPT5</name>
    <dbReference type="NCBI Taxonomy" id="1408161"/>
    <lineage>
        <taxon>Eukaryota</taxon>
        <taxon>Fungi</taxon>
        <taxon>Dikarya</taxon>
        <taxon>Ascomycota</taxon>
        <taxon>Pezizomycotina</taxon>
        <taxon>Dothideomycetes</taxon>
        <taxon>Pleosporomycetidae</taxon>
        <taxon>Pleosporales</taxon>
        <taxon>Pleosporineae</taxon>
        <taxon>Leptosphaeriaceae</taxon>
        <taxon>Plenodomus</taxon>
    </lineage>
</organism>
<gene>
    <name evidence="2" type="ORF">T440DRAFT_197620</name>
</gene>
<evidence type="ECO:0000313" key="3">
    <source>
        <dbReference type="Proteomes" id="UP000799423"/>
    </source>
</evidence>
<dbReference type="EMBL" id="MU006326">
    <property type="protein sequence ID" value="KAF2847423.1"/>
    <property type="molecule type" value="Genomic_DNA"/>
</dbReference>
<name>A0A6A7AWE6_9PLEO</name>
<evidence type="ECO:0000256" key="1">
    <source>
        <dbReference type="SAM" id="MobiDB-lite"/>
    </source>
</evidence>
<dbReference type="AlphaFoldDB" id="A0A6A7AWE6"/>
<keyword evidence="3" id="KW-1185">Reference proteome</keyword>
<feature type="region of interest" description="Disordered" evidence="1">
    <location>
        <begin position="151"/>
        <end position="172"/>
    </location>
</feature>
<proteinExistence type="predicted"/>
<dbReference type="Proteomes" id="UP000799423">
    <property type="component" value="Unassembled WGS sequence"/>
</dbReference>
<reference evidence="2" key="1">
    <citation type="submission" date="2020-01" db="EMBL/GenBank/DDBJ databases">
        <authorList>
            <consortium name="DOE Joint Genome Institute"/>
            <person name="Haridas S."/>
            <person name="Albert R."/>
            <person name="Binder M."/>
            <person name="Bloem J."/>
            <person name="Labutti K."/>
            <person name="Salamov A."/>
            <person name="Andreopoulos B."/>
            <person name="Baker S.E."/>
            <person name="Barry K."/>
            <person name="Bills G."/>
            <person name="Bluhm B.H."/>
            <person name="Cannon C."/>
            <person name="Castanera R."/>
            <person name="Culley D.E."/>
            <person name="Daum C."/>
            <person name="Ezra D."/>
            <person name="Gonzalez J.B."/>
            <person name="Henrissat B."/>
            <person name="Kuo A."/>
            <person name="Liang C."/>
            <person name="Lipzen A."/>
            <person name="Lutzoni F."/>
            <person name="Magnuson J."/>
            <person name="Mondo S."/>
            <person name="Nolan M."/>
            <person name="Ohm R."/>
            <person name="Pangilinan J."/>
            <person name="Park H.-J."/>
            <person name="Ramirez L."/>
            <person name="Alfaro M."/>
            <person name="Sun H."/>
            <person name="Tritt A."/>
            <person name="Yoshinaga Y."/>
            <person name="Zwiers L.-H."/>
            <person name="Turgeon B.G."/>
            <person name="Goodwin S.B."/>
            <person name="Spatafora J.W."/>
            <person name="Crous P.W."/>
            <person name="Grigoriev I.V."/>
        </authorList>
    </citation>
    <scope>NUCLEOTIDE SEQUENCE</scope>
    <source>
        <strain evidence="2">IPT5</strain>
    </source>
</reference>
<protein>
    <submittedName>
        <fullName evidence="2">Uncharacterized protein</fullName>
    </submittedName>
</protein>
<evidence type="ECO:0000313" key="2">
    <source>
        <dbReference type="EMBL" id="KAF2847423.1"/>
    </source>
</evidence>